<accession>A0A1M6TVV0</accession>
<sequence>RKRLAISQYELGKKVNLDQTLISRIERGARNLKADEIVLFAKALEVDISELLDVSA</sequence>
<organism evidence="2 3">
    <name type="scientific">Paramaledivibacter caminithermalis (strain DSM 15212 / CIP 107654 / DViRD3)</name>
    <name type="common">Clostridium caminithermale</name>
    <dbReference type="NCBI Taxonomy" id="1121301"/>
    <lineage>
        <taxon>Bacteria</taxon>
        <taxon>Bacillati</taxon>
        <taxon>Bacillota</taxon>
        <taxon>Clostridia</taxon>
        <taxon>Peptostreptococcales</taxon>
        <taxon>Caminicellaceae</taxon>
        <taxon>Paramaledivibacter</taxon>
    </lineage>
</organism>
<evidence type="ECO:0000313" key="2">
    <source>
        <dbReference type="EMBL" id="SHK61077.1"/>
    </source>
</evidence>
<dbReference type="PROSITE" id="PS50943">
    <property type="entry name" value="HTH_CROC1"/>
    <property type="match status" value="1"/>
</dbReference>
<evidence type="ECO:0000313" key="3">
    <source>
        <dbReference type="Proteomes" id="UP000184465"/>
    </source>
</evidence>
<dbReference type="GO" id="GO:0003677">
    <property type="term" value="F:DNA binding"/>
    <property type="evidence" value="ECO:0007669"/>
    <property type="project" value="InterPro"/>
</dbReference>
<dbReference type="OrthoDB" id="9814553at2"/>
<feature type="domain" description="HTH cro/C1-type" evidence="1">
    <location>
        <begin position="1"/>
        <end position="51"/>
    </location>
</feature>
<name>A0A1M6TVV0_PARC5</name>
<dbReference type="SUPFAM" id="SSF47413">
    <property type="entry name" value="lambda repressor-like DNA-binding domains"/>
    <property type="match status" value="1"/>
</dbReference>
<keyword evidence="3" id="KW-1185">Reference proteome</keyword>
<dbReference type="Gene3D" id="1.10.260.40">
    <property type="entry name" value="lambda repressor-like DNA-binding domains"/>
    <property type="match status" value="1"/>
</dbReference>
<dbReference type="SMART" id="SM00530">
    <property type="entry name" value="HTH_XRE"/>
    <property type="match status" value="1"/>
</dbReference>
<dbReference type="InterPro" id="IPR001387">
    <property type="entry name" value="Cro/C1-type_HTH"/>
</dbReference>
<reference evidence="2 3" key="1">
    <citation type="submission" date="2016-11" db="EMBL/GenBank/DDBJ databases">
        <authorList>
            <person name="Jaros S."/>
            <person name="Januszkiewicz K."/>
            <person name="Wedrychowicz H."/>
        </authorList>
    </citation>
    <scope>NUCLEOTIDE SEQUENCE [LARGE SCALE GENOMIC DNA]</scope>
    <source>
        <strain evidence="2 3">DSM 15212</strain>
    </source>
</reference>
<gene>
    <name evidence="2" type="ORF">SAMN02745912_03806</name>
</gene>
<dbReference type="STRING" id="1121301.SAMN02745912_03806"/>
<dbReference type="RefSeq" id="WP_131821366.1">
    <property type="nucleotide sequence ID" value="NZ_FRAG01000110.1"/>
</dbReference>
<protein>
    <submittedName>
        <fullName evidence="2">Helix-turn-helix</fullName>
    </submittedName>
</protein>
<dbReference type="AlphaFoldDB" id="A0A1M6TVV0"/>
<feature type="non-terminal residue" evidence="2">
    <location>
        <position position="1"/>
    </location>
</feature>
<dbReference type="Proteomes" id="UP000184465">
    <property type="component" value="Unassembled WGS sequence"/>
</dbReference>
<dbReference type="CDD" id="cd00093">
    <property type="entry name" value="HTH_XRE"/>
    <property type="match status" value="1"/>
</dbReference>
<dbReference type="Pfam" id="PF01381">
    <property type="entry name" value="HTH_3"/>
    <property type="match status" value="1"/>
</dbReference>
<proteinExistence type="predicted"/>
<dbReference type="InterPro" id="IPR010982">
    <property type="entry name" value="Lambda_DNA-bd_dom_sf"/>
</dbReference>
<dbReference type="EMBL" id="FRAG01000110">
    <property type="protein sequence ID" value="SHK61077.1"/>
    <property type="molecule type" value="Genomic_DNA"/>
</dbReference>
<evidence type="ECO:0000259" key="1">
    <source>
        <dbReference type="PROSITE" id="PS50943"/>
    </source>
</evidence>